<comment type="caution">
    <text evidence="1">The sequence shown here is derived from an EMBL/GenBank/DDBJ whole genome shotgun (WGS) entry which is preliminary data.</text>
</comment>
<dbReference type="EMBL" id="JANRMS010000729">
    <property type="protein sequence ID" value="KAJ3535186.1"/>
    <property type="molecule type" value="Genomic_DNA"/>
</dbReference>
<sequence>MKASTYTQLAAAGILSIASVAIGTDPPKCAIDCFQSLITQLPPADCNEATTYKCFCRMPSMQSSFFDCAKPKCGNDYDEATSFAANLCDEVGIPIETDTPSKTEDATTNPVPTSTSDGAEKETSKDGSGTTTEQAETTTEAVEESSSTAAGETTEVSTANNATLTKTESKPDETSGTWGNEHG</sequence>
<evidence type="ECO:0000313" key="2">
    <source>
        <dbReference type="Proteomes" id="UP001148629"/>
    </source>
</evidence>
<evidence type="ECO:0000313" key="1">
    <source>
        <dbReference type="EMBL" id="KAJ3535186.1"/>
    </source>
</evidence>
<organism evidence="1 2">
    <name type="scientific">Fusarium decemcellulare</name>
    <dbReference type="NCBI Taxonomy" id="57161"/>
    <lineage>
        <taxon>Eukaryota</taxon>
        <taxon>Fungi</taxon>
        <taxon>Dikarya</taxon>
        <taxon>Ascomycota</taxon>
        <taxon>Pezizomycotina</taxon>
        <taxon>Sordariomycetes</taxon>
        <taxon>Hypocreomycetidae</taxon>
        <taxon>Hypocreales</taxon>
        <taxon>Nectriaceae</taxon>
        <taxon>Fusarium</taxon>
        <taxon>Fusarium decemcellulare species complex</taxon>
    </lineage>
</organism>
<name>A0ACC1S9Y7_9HYPO</name>
<reference evidence="1" key="1">
    <citation type="submission" date="2022-08" db="EMBL/GenBank/DDBJ databases">
        <title>Genome Sequence of Fusarium decemcellulare.</title>
        <authorList>
            <person name="Buettner E."/>
        </authorList>
    </citation>
    <scope>NUCLEOTIDE SEQUENCE</scope>
    <source>
        <strain evidence="1">Babe19</strain>
    </source>
</reference>
<keyword evidence="2" id="KW-1185">Reference proteome</keyword>
<dbReference type="Proteomes" id="UP001148629">
    <property type="component" value="Unassembled WGS sequence"/>
</dbReference>
<accession>A0ACC1S9Y7</accession>
<proteinExistence type="predicted"/>
<gene>
    <name evidence="1" type="ORF">NM208_g7234</name>
</gene>
<protein>
    <submittedName>
        <fullName evidence="1">Uncharacterized protein</fullName>
    </submittedName>
</protein>